<dbReference type="InterPro" id="IPR036388">
    <property type="entry name" value="WH-like_DNA-bd_sf"/>
</dbReference>
<dbReference type="Pfam" id="PF02481">
    <property type="entry name" value="DNA_processg_A"/>
    <property type="match status" value="1"/>
</dbReference>
<proteinExistence type="inferred from homology"/>
<evidence type="ECO:0000313" key="4">
    <source>
        <dbReference type="EMBL" id="MBB6184989.1"/>
    </source>
</evidence>
<dbReference type="InterPro" id="IPR057666">
    <property type="entry name" value="DrpA_SLOG"/>
</dbReference>
<accession>A0A841KMC9</accession>
<gene>
    <name evidence="4" type="ORF">HNQ86_002334</name>
</gene>
<organism evidence="4 5">
    <name type="scientific">Oleiagrimonas soli</name>
    <dbReference type="NCBI Taxonomy" id="1543381"/>
    <lineage>
        <taxon>Bacteria</taxon>
        <taxon>Pseudomonadati</taxon>
        <taxon>Pseudomonadota</taxon>
        <taxon>Gammaproteobacteria</taxon>
        <taxon>Lysobacterales</taxon>
        <taxon>Rhodanobacteraceae</taxon>
        <taxon>Oleiagrimonas</taxon>
    </lineage>
</organism>
<dbReference type="Pfam" id="PF17782">
    <property type="entry name" value="WHD_DprA"/>
    <property type="match status" value="1"/>
</dbReference>
<dbReference type="Gene3D" id="1.10.10.10">
    <property type="entry name" value="Winged helix-like DNA-binding domain superfamily/Winged helix DNA-binding domain"/>
    <property type="match status" value="1"/>
</dbReference>
<dbReference type="InterPro" id="IPR041614">
    <property type="entry name" value="DprA_WH"/>
</dbReference>
<feature type="domain" description="Smf/DprA SLOG" evidence="2">
    <location>
        <begin position="87"/>
        <end position="293"/>
    </location>
</feature>
<comment type="caution">
    <text evidence="4">The sequence shown here is derived from an EMBL/GenBank/DDBJ whole genome shotgun (WGS) entry which is preliminary data.</text>
</comment>
<dbReference type="Gene3D" id="3.40.50.450">
    <property type="match status" value="1"/>
</dbReference>
<reference evidence="4 5" key="1">
    <citation type="submission" date="2020-08" db="EMBL/GenBank/DDBJ databases">
        <title>Genomic Encyclopedia of Type Strains, Phase IV (KMG-IV): sequencing the most valuable type-strain genomes for metagenomic binning, comparative biology and taxonomic classification.</title>
        <authorList>
            <person name="Goeker M."/>
        </authorList>
    </citation>
    <scope>NUCLEOTIDE SEQUENCE [LARGE SCALE GENOMIC DNA]</scope>
    <source>
        <strain evidence="4 5">DSM 107085</strain>
    </source>
</reference>
<dbReference type="InterPro" id="IPR003488">
    <property type="entry name" value="DprA"/>
</dbReference>
<sequence length="384" mass="40326">MPTLKRMQDASETSVWLTLLRTPGLGGKRLRALLEHVGGDIRAALAQARRHAAAGELSVSARDWLRAPDATRIEADLEWLAQPRHRLLCCTHVDFPPQLECMPDPPAALFVVGNSDLLLRPQLAVVGARNAGPAGRRLARDFAAALSRHGLVITSGLAEGIDAAAHRAALEAGGGTVAVIGTGPDRIYPRCHAGLAESIAEQGAIVSEFLPGTVARPGHFPRRNRIIAGLSLGTLVVEAGLRSGSLITARLAAECGREVYALPGSIHNPLARGCHRLIRDGARLVEDVEEIRASLVPLARAQGAELAARLQDDAPVAAASPAAESLSDPASADLLAMLGHDPVTLDTLRERSGLSGPALSSLLLQLELDGVIASHPGGRFQRVS</sequence>
<dbReference type="SUPFAM" id="SSF46785">
    <property type="entry name" value="Winged helix' DNA-binding domain"/>
    <property type="match status" value="1"/>
</dbReference>
<dbReference type="AlphaFoldDB" id="A0A841KMC9"/>
<dbReference type="GO" id="GO:0009294">
    <property type="term" value="P:DNA-mediated transformation"/>
    <property type="evidence" value="ECO:0007669"/>
    <property type="project" value="InterPro"/>
</dbReference>
<dbReference type="Proteomes" id="UP000560000">
    <property type="component" value="Unassembled WGS sequence"/>
</dbReference>
<evidence type="ECO:0000259" key="2">
    <source>
        <dbReference type="Pfam" id="PF02481"/>
    </source>
</evidence>
<feature type="domain" description="DprA winged helix" evidence="3">
    <location>
        <begin position="319"/>
        <end position="378"/>
    </location>
</feature>
<evidence type="ECO:0000259" key="3">
    <source>
        <dbReference type="Pfam" id="PF17782"/>
    </source>
</evidence>
<evidence type="ECO:0000313" key="5">
    <source>
        <dbReference type="Proteomes" id="UP000560000"/>
    </source>
</evidence>
<dbReference type="InterPro" id="IPR036390">
    <property type="entry name" value="WH_DNA-bd_sf"/>
</dbReference>
<dbReference type="NCBIfam" id="TIGR00732">
    <property type="entry name" value="dprA"/>
    <property type="match status" value="1"/>
</dbReference>
<dbReference type="EMBL" id="JACHET010000001">
    <property type="protein sequence ID" value="MBB6184989.1"/>
    <property type="molecule type" value="Genomic_DNA"/>
</dbReference>
<name>A0A841KMC9_9GAMM</name>
<evidence type="ECO:0000256" key="1">
    <source>
        <dbReference type="ARBA" id="ARBA00006525"/>
    </source>
</evidence>
<protein>
    <submittedName>
        <fullName evidence="4">DNA processing protein</fullName>
    </submittedName>
</protein>
<comment type="similarity">
    <text evidence="1">Belongs to the DprA/Smf family.</text>
</comment>
<dbReference type="PANTHER" id="PTHR43022:SF1">
    <property type="entry name" value="PROTEIN SMF"/>
    <property type="match status" value="1"/>
</dbReference>
<dbReference type="SUPFAM" id="SSF102405">
    <property type="entry name" value="MCP/YpsA-like"/>
    <property type="match status" value="1"/>
</dbReference>
<dbReference type="PANTHER" id="PTHR43022">
    <property type="entry name" value="PROTEIN SMF"/>
    <property type="match status" value="1"/>
</dbReference>